<comment type="subcellular location">
    <subcellularLocation>
        <location evidence="7">Lipid droplet</location>
    </subcellularLocation>
    <subcellularLocation>
        <location evidence="7">Membrane</location>
        <topology evidence="7">Multi-pass membrane protein</topology>
    </subcellularLocation>
</comment>
<reference evidence="10" key="1">
    <citation type="submission" date="2019-10" db="EMBL/GenBank/DDBJ databases">
        <authorList>
            <person name="Zhang R."/>
            <person name="Pan Y."/>
            <person name="Wang J."/>
            <person name="Ma R."/>
            <person name="Yu S."/>
        </authorList>
    </citation>
    <scope>NUCLEOTIDE SEQUENCE</scope>
    <source>
        <strain evidence="10">LA-IB0</strain>
        <tissue evidence="10">Leaf</tissue>
    </source>
</reference>
<dbReference type="Pfam" id="PF01277">
    <property type="entry name" value="Oleosin"/>
    <property type="match status" value="1"/>
</dbReference>
<dbReference type="GO" id="GO:0050826">
    <property type="term" value="P:response to freezing"/>
    <property type="evidence" value="ECO:0007669"/>
    <property type="project" value="TreeGrafter"/>
</dbReference>
<evidence type="ECO:0000256" key="9">
    <source>
        <dbReference type="SAM" id="Phobius"/>
    </source>
</evidence>
<evidence type="ECO:0000313" key="11">
    <source>
        <dbReference type="Proteomes" id="UP000826271"/>
    </source>
</evidence>
<evidence type="ECO:0000256" key="6">
    <source>
        <dbReference type="ARBA" id="ARBA00023136"/>
    </source>
</evidence>
<organism evidence="10 11">
    <name type="scientific">Buddleja alternifolia</name>
    <dbReference type="NCBI Taxonomy" id="168488"/>
    <lineage>
        <taxon>Eukaryota</taxon>
        <taxon>Viridiplantae</taxon>
        <taxon>Streptophyta</taxon>
        <taxon>Embryophyta</taxon>
        <taxon>Tracheophyta</taxon>
        <taxon>Spermatophyta</taxon>
        <taxon>Magnoliopsida</taxon>
        <taxon>eudicotyledons</taxon>
        <taxon>Gunneridae</taxon>
        <taxon>Pentapetalae</taxon>
        <taxon>asterids</taxon>
        <taxon>lamiids</taxon>
        <taxon>Lamiales</taxon>
        <taxon>Scrophulariaceae</taxon>
        <taxon>Buddlejeae</taxon>
        <taxon>Buddleja</taxon>
    </lineage>
</organism>
<evidence type="ECO:0000256" key="7">
    <source>
        <dbReference type="RuleBase" id="RU000540"/>
    </source>
</evidence>
<keyword evidence="5 9" id="KW-1133">Transmembrane helix</keyword>
<proteinExistence type="inferred from homology"/>
<dbReference type="GO" id="GO:0019915">
    <property type="term" value="P:lipid storage"/>
    <property type="evidence" value="ECO:0007669"/>
    <property type="project" value="TreeGrafter"/>
</dbReference>
<comment type="function">
    <text evidence="1">May have a structural role to stabilize the lipid body during desiccation of the seed by preventing coalescence of the oil. Probably interacts with both lipid and phospholipid moieties of lipid bodies. May also provide recognition signals for specific lipase anchorage in lipolysis during seedling growth.</text>
</comment>
<evidence type="ECO:0000256" key="8">
    <source>
        <dbReference type="SAM" id="MobiDB-lite"/>
    </source>
</evidence>
<evidence type="ECO:0000313" key="10">
    <source>
        <dbReference type="EMBL" id="KAG8384859.1"/>
    </source>
</evidence>
<keyword evidence="6 9" id="KW-0472">Membrane</keyword>
<evidence type="ECO:0000256" key="3">
    <source>
        <dbReference type="ARBA" id="ARBA00022677"/>
    </source>
</evidence>
<gene>
    <name evidence="10" type="ORF">BUALT_Bualt04G0162200</name>
</gene>
<dbReference type="PANTHER" id="PTHR33203">
    <property type="entry name" value="OLEOSIN"/>
    <property type="match status" value="1"/>
</dbReference>
<evidence type="ECO:0000256" key="5">
    <source>
        <dbReference type="ARBA" id="ARBA00022989"/>
    </source>
</evidence>
<evidence type="ECO:0000256" key="1">
    <source>
        <dbReference type="ARBA" id="ARBA00002582"/>
    </source>
</evidence>
<evidence type="ECO:0000256" key="4">
    <source>
        <dbReference type="ARBA" id="ARBA00022692"/>
    </source>
</evidence>
<keyword evidence="11" id="KW-1185">Reference proteome</keyword>
<evidence type="ECO:0000256" key="2">
    <source>
        <dbReference type="ARBA" id="ARBA00010858"/>
    </source>
</evidence>
<accession>A0AAV6XWS7</accession>
<dbReference type="GO" id="GO:0010344">
    <property type="term" value="P:seed oilbody biogenesis"/>
    <property type="evidence" value="ECO:0007669"/>
    <property type="project" value="TreeGrafter"/>
</dbReference>
<name>A0AAV6XWS7_9LAMI</name>
<dbReference type="GO" id="GO:0012511">
    <property type="term" value="C:monolayer-surrounded lipid storage body"/>
    <property type="evidence" value="ECO:0007669"/>
    <property type="project" value="InterPro"/>
</dbReference>
<dbReference type="PANTHER" id="PTHR33203:SF44">
    <property type="entry name" value="OLEOSIN 20.3 KDA"/>
    <property type="match status" value="1"/>
</dbReference>
<dbReference type="PROSITE" id="PS00811">
    <property type="entry name" value="OLEOSINS"/>
    <property type="match status" value="1"/>
</dbReference>
<dbReference type="GO" id="GO:0016020">
    <property type="term" value="C:membrane"/>
    <property type="evidence" value="ECO:0007669"/>
    <property type="project" value="UniProtKB-SubCell"/>
</dbReference>
<dbReference type="AlphaFoldDB" id="A0AAV6XWS7"/>
<feature type="transmembrane region" description="Helical" evidence="9">
    <location>
        <begin position="68"/>
        <end position="89"/>
    </location>
</feature>
<protein>
    <recommendedName>
        <fullName evidence="7">Oleosin</fullName>
    </recommendedName>
</protein>
<feature type="region of interest" description="Disordered" evidence="8">
    <location>
        <begin position="148"/>
        <end position="167"/>
    </location>
</feature>
<keyword evidence="3 7" id="KW-0551">Lipid droplet</keyword>
<comment type="caution">
    <text evidence="10">The sequence shown here is derived from an EMBL/GenBank/DDBJ whole genome shotgun (WGS) entry which is preliminary data.</text>
</comment>
<dbReference type="InterPro" id="IPR000136">
    <property type="entry name" value="Oleosin"/>
</dbReference>
<sequence length="167" mass="17556">MADRDRPQPHQIQIHPQQPHRYEGGVKSLLPGKGPSTSQVLAVVTLLPVTGTLLFIAGITLVGTLIGLALATPVFVIFSPVLVPAAILLGGAVTAFLTSGAFGLTGLSSISWLFNSFRQATGQEPLEFAKRRMQEGAMYTGEKTKQMGETIKSKAGEGGREAGAGRT</sequence>
<dbReference type="EMBL" id="WHWC01000004">
    <property type="protein sequence ID" value="KAG8384859.1"/>
    <property type="molecule type" value="Genomic_DNA"/>
</dbReference>
<feature type="transmembrane region" description="Helical" evidence="9">
    <location>
        <begin position="95"/>
        <end position="114"/>
    </location>
</feature>
<feature type="compositionally biased region" description="Basic and acidic residues" evidence="8">
    <location>
        <begin position="148"/>
        <end position="160"/>
    </location>
</feature>
<keyword evidence="4 9" id="KW-0812">Transmembrane</keyword>
<dbReference type="Proteomes" id="UP000826271">
    <property type="component" value="Unassembled WGS sequence"/>
</dbReference>
<comment type="similarity">
    <text evidence="2 7">Belongs to the oleosin family.</text>
</comment>
<feature type="transmembrane region" description="Helical" evidence="9">
    <location>
        <begin position="40"/>
        <end position="61"/>
    </location>
</feature>